<feature type="transmembrane region" description="Helical" evidence="1">
    <location>
        <begin position="21"/>
        <end position="41"/>
    </location>
</feature>
<dbReference type="AlphaFoldDB" id="A0A656YUE8"/>
<reference evidence="2 3" key="1">
    <citation type="journal article" date="2016" name="Sci. Rep.">
        <title>Metabolic traits of an uncultured archaeal lineage -MSBL1- from brine pools of the Red Sea.</title>
        <authorList>
            <person name="Mwirichia R."/>
            <person name="Alam I."/>
            <person name="Rashid M."/>
            <person name="Vinu M."/>
            <person name="Ba-Alawi W."/>
            <person name="Anthony Kamau A."/>
            <person name="Kamanda Ngugi D."/>
            <person name="Goker M."/>
            <person name="Klenk H.P."/>
            <person name="Bajic V."/>
            <person name="Stingl U."/>
        </authorList>
    </citation>
    <scope>NUCLEOTIDE SEQUENCE [LARGE SCALE GENOMIC DNA]</scope>
    <source>
        <strain evidence="2">SCGC-AAA259J03</strain>
    </source>
</reference>
<gene>
    <name evidence="2" type="ORF">AKJ39_05160</name>
</gene>
<evidence type="ECO:0000313" key="2">
    <source>
        <dbReference type="EMBL" id="KXA96032.1"/>
    </source>
</evidence>
<evidence type="ECO:0000256" key="1">
    <source>
        <dbReference type="SAM" id="Phobius"/>
    </source>
</evidence>
<dbReference type="EMBL" id="LHXT01000137">
    <property type="protein sequence ID" value="KXA96032.1"/>
    <property type="molecule type" value="Genomic_DNA"/>
</dbReference>
<comment type="caution">
    <text evidence="2">The sequence shown here is derived from an EMBL/GenBank/DDBJ whole genome shotgun (WGS) entry which is preliminary data.</text>
</comment>
<keyword evidence="1" id="KW-0472">Membrane</keyword>
<keyword evidence="3" id="KW-1185">Reference proteome</keyword>
<evidence type="ECO:0008006" key="4">
    <source>
        <dbReference type="Google" id="ProtNLM"/>
    </source>
</evidence>
<dbReference type="Gene3D" id="1.20.1740.10">
    <property type="entry name" value="Amino acid/polyamine transporter I"/>
    <property type="match status" value="1"/>
</dbReference>
<feature type="transmembrane region" description="Helical" evidence="1">
    <location>
        <begin position="47"/>
        <end position="64"/>
    </location>
</feature>
<dbReference type="Proteomes" id="UP000070257">
    <property type="component" value="Unassembled WGS sequence"/>
</dbReference>
<evidence type="ECO:0000313" key="3">
    <source>
        <dbReference type="Proteomes" id="UP000070257"/>
    </source>
</evidence>
<keyword evidence="1" id="KW-1133">Transmembrane helix</keyword>
<keyword evidence="1" id="KW-0812">Transmembrane</keyword>
<name>A0A656YUE8_9EURY</name>
<dbReference type="PROSITE" id="PS51257">
    <property type="entry name" value="PROKAR_LIPOPROTEIN"/>
    <property type="match status" value="1"/>
</dbReference>
<protein>
    <recommendedName>
        <fullName evidence="4">UspA domain-containing protein</fullName>
    </recommendedName>
</protein>
<accession>A0A656YUE8</accession>
<organism evidence="2 3">
    <name type="scientific">candidate division MSBL1 archaeon SCGC-AAA259J03</name>
    <dbReference type="NCBI Taxonomy" id="1698269"/>
    <lineage>
        <taxon>Archaea</taxon>
        <taxon>Methanobacteriati</taxon>
        <taxon>Methanobacteriota</taxon>
        <taxon>candidate division MSBL1</taxon>
    </lineage>
</organism>
<proteinExistence type="predicted"/>
<sequence length="190" mass="21071">MRTRPTETPFHPEVYDPSFESPLYPITQIVGIVSCAFAFLIIGKTTLVIGAIVMLVGGLWYVFYSKKQAEKSGLLMEAVSPEYKPREKEGKYKIVVGVSYPETERELLRYAFAIASNYEDGEIIAVNVMEIPPQLTPEQIVSMGGGSSGLSFCRPDPCNVLFRMKSRVITSSLRNLDSSSLLMSLSSRCP</sequence>